<keyword evidence="3" id="KW-1185">Reference proteome</keyword>
<dbReference type="PROSITE" id="PS51257">
    <property type="entry name" value="PROKAR_LIPOPROTEIN"/>
    <property type="match status" value="1"/>
</dbReference>
<reference evidence="2 3" key="1">
    <citation type="submission" date="2016-10" db="EMBL/GenBank/DDBJ databases">
        <authorList>
            <person name="de Groot N.N."/>
        </authorList>
    </citation>
    <scope>NUCLEOTIDE SEQUENCE [LARGE SCALE GENOMIC DNA]</scope>
    <source>
        <strain evidence="2 3">DSM 19886</strain>
    </source>
</reference>
<accession>A0A1G9W212</accession>
<protein>
    <recommendedName>
        <fullName evidence="4">Secreted protein</fullName>
    </recommendedName>
</protein>
<evidence type="ECO:0000256" key="1">
    <source>
        <dbReference type="SAM" id="SignalP"/>
    </source>
</evidence>
<name>A0A1G9W212_9FLAO</name>
<keyword evidence="1" id="KW-0732">Signal</keyword>
<evidence type="ECO:0008006" key="4">
    <source>
        <dbReference type="Google" id="ProtNLM"/>
    </source>
</evidence>
<dbReference type="AlphaFoldDB" id="A0A1G9W212"/>
<dbReference type="RefSeq" id="WP_176801472.1">
    <property type="nucleotide sequence ID" value="NZ_FNGV01000014.1"/>
</dbReference>
<feature type="chain" id="PRO_5011661412" description="Secreted protein" evidence="1">
    <location>
        <begin position="23"/>
        <end position="52"/>
    </location>
</feature>
<feature type="signal peptide" evidence="1">
    <location>
        <begin position="1"/>
        <end position="22"/>
    </location>
</feature>
<dbReference type="Proteomes" id="UP000199440">
    <property type="component" value="Unassembled WGS sequence"/>
</dbReference>
<sequence length="52" mass="5653">MKKFSIAGLLLMAILGMSSCNYDDSEDIDLLIPKDDTQETTGALTFDQANTP</sequence>
<dbReference type="EMBL" id="FNGV01000014">
    <property type="protein sequence ID" value="SDM78095.1"/>
    <property type="molecule type" value="Genomic_DNA"/>
</dbReference>
<evidence type="ECO:0000313" key="2">
    <source>
        <dbReference type="EMBL" id="SDM78095.1"/>
    </source>
</evidence>
<proteinExistence type="predicted"/>
<gene>
    <name evidence="2" type="ORF">SAMN04488514_114123</name>
</gene>
<organism evidence="2 3">
    <name type="scientific">Kriegella aquimaris</name>
    <dbReference type="NCBI Taxonomy" id="192904"/>
    <lineage>
        <taxon>Bacteria</taxon>
        <taxon>Pseudomonadati</taxon>
        <taxon>Bacteroidota</taxon>
        <taxon>Flavobacteriia</taxon>
        <taxon>Flavobacteriales</taxon>
        <taxon>Flavobacteriaceae</taxon>
        <taxon>Kriegella</taxon>
    </lineage>
</organism>
<dbReference type="STRING" id="192904.SAMN04488514_114123"/>
<evidence type="ECO:0000313" key="3">
    <source>
        <dbReference type="Proteomes" id="UP000199440"/>
    </source>
</evidence>